<dbReference type="PROSITE" id="PS00888">
    <property type="entry name" value="CNMP_BINDING_1"/>
    <property type="match status" value="1"/>
</dbReference>
<comment type="caution">
    <text evidence="12">The sequence shown here is derived from an EMBL/GenBank/DDBJ whole genome shotgun (WGS) entry which is preliminary data.</text>
</comment>
<keyword evidence="1" id="KW-0723">Serine/threonine-protein kinase</keyword>
<dbReference type="PROSITE" id="PS00889">
    <property type="entry name" value="CNMP_BINDING_2"/>
    <property type="match status" value="1"/>
</dbReference>
<dbReference type="Gene3D" id="2.60.120.10">
    <property type="entry name" value="Jelly Rolls"/>
    <property type="match status" value="2"/>
</dbReference>
<dbReference type="Pfam" id="PF00069">
    <property type="entry name" value="Pkinase"/>
    <property type="match status" value="1"/>
</dbReference>
<evidence type="ECO:0000256" key="7">
    <source>
        <dbReference type="ARBA" id="ARBA00022992"/>
    </source>
</evidence>
<keyword evidence="7" id="KW-0142">cGMP-binding</keyword>
<feature type="domain" description="Cyclic nucleotide-binding" evidence="11">
    <location>
        <begin position="34"/>
        <end position="139"/>
    </location>
</feature>
<keyword evidence="5" id="KW-0418">Kinase</keyword>
<dbReference type="PROSITE" id="PS50011">
    <property type="entry name" value="PROTEIN_KINASE_DOM"/>
    <property type="match status" value="1"/>
</dbReference>
<dbReference type="InterPro" id="IPR018490">
    <property type="entry name" value="cNMP-bd_dom_sf"/>
</dbReference>
<dbReference type="PROSITE" id="PS50042">
    <property type="entry name" value="CNMP_BINDING_3"/>
    <property type="match status" value="2"/>
</dbReference>
<feature type="compositionally biased region" description="Polar residues" evidence="9">
    <location>
        <begin position="221"/>
        <end position="230"/>
    </location>
</feature>
<dbReference type="SUPFAM" id="SSF51206">
    <property type="entry name" value="cAMP-binding domain-like"/>
    <property type="match status" value="2"/>
</dbReference>
<feature type="region of interest" description="Disordered" evidence="9">
    <location>
        <begin position="221"/>
        <end position="255"/>
    </location>
</feature>
<evidence type="ECO:0000256" key="2">
    <source>
        <dbReference type="ARBA" id="ARBA00022535"/>
    </source>
</evidence>
<accession>A0ABQ6MJX9</accession>
<dbReference type="Pfam" id="PF00027">
    <property type="entry name" value="cNMP_binding"/>
    <property type="match status" value="1"/>
</dbReference>
<dbReference type="PRINTS" id="PR00103">
    <property type="entry name" value="CAMPKINASE"/>
</dbReference>
<reference evidence="12 13" key="1">
    <citation type="journal article" date="2023" name="Commun. Biol.">
        <title>Genome analysis of Parmales, the sister group of diatoms, reveals the evolutionary specialization of diatoms from phago-mixotrophs to photoautotrophs.</title>
        <authorList>
            <person name="Ban H."/>
            <person name="Sato S."/>
            <person name="Yoshikawa S."/>
            <person name="Yamada K."/>
            <person name="Nakamura Y."/>
            <person name="Ichinomiya M."/>
            <person name="Sato N."/>
            <person name="Blanc-Mathieu R."/>
            <person name="Endo H."/>
            <person name="Kuwata A."/>
            <person name="Ogata H."/>
        </authorList>
    </citation>
    <scope>NUCLEOTIDE SEQUENCE [LARGE SCALE GENOMIC DNA]</scope>
</reference>
<evidence type="ECO:0000256" key="5">
    <source>
        <dbReference type="ARBA" id="ARBA00022777"/>
    </source>
</evidence>
<sequence length="710" mass="79319">DEELKNIDDYVKKRVPKDEDTYQLIHTAIAANVLFANCFEEELKEMVDAFEHVEVPEGMTVIQQGDEGDHFYVVESGELEVYVKAEGKKVGQLIEDFSIKEGSSFGELALMYKKPRAATIVAKVPTCLWCLSRAEFHTINTYFKMYRMQENVAMVGNIVLEGKQLRDIFTEQELEHVAMSLERDTYIKGEIISRQGVGGDCLFILYSGQIDIHKSTVTRRPTITRDTTSPAAKARKVGGERSIREPNARASGRVEDDDHIGPFVKSLCKGQYFGELALLDEDIRSFSAVAVSDVTMVLTLDRENVNEMIGSIEDLITGKHQLDNEEGDEGDSLYASVGERHNLALGRDDVELITVLGAGAFGKVILCKNVRDATKTYALKCQSKAMILQNGLKQHVMNEINIMVAFDHPFIATLHTVFQDEGYLYFVLELLQGGELFTHTRKFFRLEESWAKFYSASVVLAYTQIHAHHVAYRDLKPENLVMNSKGYAKIVDFGLAKIIKGKTWTICGTPDYLAPEIITTEGHGMAVDYWALGVLIFELASGKAPFQAPDPMETYEKILSGVIATPPHFSRSLVDLSKKLLQLNQVKRLGNTKGGIHSIMTHKWYGGYDWEGLFHQRLPARSIPIQPSVSNPEDASAFEPWDPSMNMDAPAVSWTPELPDMFSKHTERIAIKKENEERRAEVAAAEDATSAESKGLASGVKSGIKAMILK</sequence>
<dbReference type="Proteomes" id="UP001165060">
    <property type="component" value="Unassembled WGS sequence"/>
</dbReference>
<feature type="binding site" evidence="8">
    <location>
        <position position="380"/>
    </location>
    <ligand>
        <name>ATP</name>
        <dbReference type="ChEBI" id="CHEBI:30616"/>
    </ligand>
</feature>
<evidence type="ECO:0000256" key="8">
    <source>
        <dbReference type="PROSITE-ProRule" id="PRU10141"/>
    </source>
</evidence>
<evidence type="ECO:0008006" key="14">
    <source>
        <dbReference type="Google" id="ProtNLM"/>
    </source>
</evidence>
<dbReference type="SUPFAM" id="SSF56112">
    <property type="entry name" value="Protein kinase-like (PK-like)"/>
    <property type="match status" value="1"/>
</dbReference>
<dbReference type="Gene3D" id="3.30.200.20">
    <property type="entry name" value="Phosphorylase Kinase, domain 1"/>
    <property type="match status" value="1"/>
</dbReference>
<dbReference type="PANTHER" id="PTHR24353">
    <property type="entry name" value="CYCLIC NUCLEOTIDE-DEPENDENT PROTEIN KINASE"/>
    <property type="match status" value="1"/>
</dbReference>
<keyword evidence="13" id="KW-1185">Reference proteome</keyword>
<feature type="domain" description="Protein kinase" evidence="10">
    <location>
        <begin position="350"/>
        <end position="605"/>
    </location>
</feature>
<dbReference type="InterPro" id="IPR018488">
    <property type="entry name" value="cNMP-bd_CS"/>
</dbReference>
<dbReference type="InterPro" id="IPR000719">
    <property type="entry name" value="Prot_kinase_dom"/>
</dbReference>
<dbReference type="SMART" id="SM00220">
    <property type="entry name" value="S_TKc"/>
    <property type="match status" value="1"/>
</dbReference>
<dbReference type="PANTHER" id="PTHR24353:SF147">
    <property type="entry name" value="CGMP-DEPENDENT SERINE_THREONIN PROTEIN KINASE-RELATED"/>
    <property type="match status" value="1"/>
</dbReference>
<keyword evidence="6 8" id="KW-0067">ATP-binding</keyword>
<dbReference type="SMART" id="SM00100">
    <property type="entry name" value="cNMP"/>
    <property type="match status" value="2"/>
</dbReference>
<proteinExistence type="predicted"/>
<evidence type="ECO:0000313" key="12">
    <source>
        <dbReference type="EMBL" id="GMI27207.1"/>
    </source>
</evidence>
<name>A0ABQ6MJX9_9STRA</name>
<organism evidence="12 13">
    <name type="scientific">Tetraparma gracilis</name>
    <dbReference type="NCBI Taxonomy" id="2962635"/>
    <lineage>
        <taxon>Eukaryota</taxon>
        <taxon>Sar</taxon>
        <taxon>Stramenopiles</taxon>
        <taxon>Ochrophyta</taxon>
        <taxon>Bolidophyceae</taxon>
        <taxon>Parmales</taxon>
        <taxon>Triparmaceae</taxon>
        <taxon>Tetraparma</taxon>
    </lineage>
</organism>
<gene>
    <name evidence="12" type="ORF">TeGR_g12747</name>
</gene>
<protein>
    <recommendedName>
        <fullName evidence="14">cGMP-dependent protein kinase</fullName>
    </recommendedName>
</protein>
<evidence type="ECO:0000256" key="3">
    <source>
        <dbReference type="ARBA" id="ARBA00022679"/>
    </source>
</evidence>
<dbReference type="CDD" id="cd00038">
    <property type="entry name" value="CAP_ED"/>
    <property type="match status" value="2"/>
</dbReference>
<feature type="compositionally biased region" description="Low complexity" evidence="9">
    <location>
        <begin position="682"/>
        <end position="692"/>
    </location>
</feature>
<feature type="non-terminal residue" evidence="12">
    <location>
        <position position="1"/>
    </location>
</feature>
<feature type="region of interest" description="Disordered" evidence="9">
    <location>
        <begin position="681"/>
        <end position="702"/>
    </location>
</feature>
<keyword evidence="2" id="KW-0140">cGMP</keyword>
<feature type="compositionally biased region" description="Basic and acidic residues" evidence="9">
    <location>
        <begin position="237"/>
        <end position="255"/>
    </location>
</feature>
<evidence type="ECO:0000259" key="11">
    <source>
        <dbReference type="PROSITE" id="PS50042"/>
    </source>
</evidence>
<evidence type="ECO:0000256" key="1">
    <source>
        <dbReference type="ARBA" id="ARBA00022527"/>
    </source>
</evidence>
<dbReference type="InterPro" id="IPR014710">
    <property type="entry name" value="RmlC-like_jellyroll"/>
</dbReference>
<dbReference type="Gene3D" id="1.10.510.10">
    <property type="entry name" value="Transferase(Phosphotransferase) domain 1"/>
    <property type="match status" value="1"/>
</dbReference>
<evidence type="ECO:0000256" key="4">
    <source>
        <dbReference type="ARBA" id="ARBA00022741"/>
    </source>
</evidence>
<evidence type="ECO:0000256" key="9">
    <source>
        <dbReference type="SAM" id="MobiDB-lite"/>
    </source>
</evidence>
<feature type="domain" description="Cyclic nucleotide-binding" evidence="11">
    <location>
        <begin position="165"/>
        <end position="310"/>
    </location>
</feature>
<evidence type="ECO:0000256" key="6">
    <source>
        <dbReference type="ARBA" id="ARBA00022840"/>
    </source>
</evidence>
<dbReference type="EMBL" id="BRYB01002891">
    <property type="protein sequence ID" value="GMI27207.1"/>
    <property type="molecule type" value="Genomic_DNA"/>
</dbReference>
<evidence type="ECO:0000313" key="13">
    <source>
        <dbReference type="Proteomes" id="UP001165060"/>
    </source>
</evidence>
<dbReference type="PROSITE" id="PS00108">
    <property type="entry name" value="PROTEIN_KINASE_ST"/>
    <property type="match status" value="1"/>
</dbReference>
<evidence type="ECO:0000259" key="10">
    <source>
        <dbReference type="PROSITE" id="PS50011"/>
    </source>
</evidence>
<dbReference type="InterPro" id="IPR011009">
    <property type="entry name" value="Kinase-like_dom_sf"/>
</dbReference>
<keyword evidence="4 8" id="KW-0547">Nucleotide-binding</keyword>
<dbReference type="PROSITE" id="PS00107">
    <property type="entry name" value="PROTEIN_KINASE_ATP"/>
    <property type="match status" value="1"/>
</dbReference>
<dbReference type="InterPro" id="IPR000595">
    <property type="entry name" value="cNMP-bd_dom"/>
</dbReference>
<dbReference type="InterPro" id="IPR017441">
    <property type="entry name" value="Protein_kinase_ATP_BS"/>
</dbReference>
<keyword evidence="3" id="KW-0808">Transferase</keyword>
<dbReference type="InterPro" id="IPR008271">
    <property type="entry name" value="Ser/Thr_kinase_AS"/>
</dbReference>